<gene>
    <name evidence="9" type="ORF">H9980_03005</name>
</gene>
<comment type="caution">
    <text evidence="9">The sequence shown here is derived from an EMBL/GenBank/DDBJ whole genome shotgun (WGS) entry which is preliminary data.</text>
</comment>
<keyword evidence="7 8" id="KW-0472">Membrane</keyword>
<keyword evidence="5 8" id="KW-0812">Transmembrane</keyword>
<protein>
    <submittedName>
        <fullName evidence="9">AEC family transporter</fullName>
    </submittedName>
</protein>
<evidence type="ECO:0000313" key="9">
    <source>
        <dbReference type="EMBL" id="HIX80927.1"/>
    </source>
</evidence>
<evidence type="ECO:0000313" key="10">
    <source>
        <dbReference type="Proteomes" id="UP000886724"/>
    </source>
</evidence>
<feature type="transmembrane region" description="Helical" evidence="8">
    <location>
        <begin position="188"/>
        <end position="210"/>
    </location>
</feature>
<feature type="transmembrane region" description="Helical" evidence="8">
    <location>
        <begin position="160"/>
        <end position="182"/>
    </location>
</feature>
<evidence type="ECO:0000256" key="3">
    <source>
        <dbReference type="ARBA" id="ARBA00022448"/>
    </source>
</evidence>
<evidence type="ECO:0000256" key="4">
    <source>
        <dbReference type="ARBA" id="ARBA00022475"/>
    </source>
</evidence>
<evidence type="ECO:0000256" key="8">
    <source>
        <dbReference type="SAM" id="Phobius"/>
    </source>
</evidence>
<evidence type="ECO:0000256" key="1">
    <source>
        <dbReference type="ARBA" id="ARBA00004651"/>
    </source>
</evidence>
<evidence type="ECO:0000256" key="5">
    <source>
        <dbReference type="ARBA" id="ARBA00022692"/>
    </source>
</evidence>
<feature type="transmembrane region" description="Helical" evidence="8">
    <location>
        <begin position="6"/>
        <end position="25"/>
    </location>
</feature>
<dbReference type="Pfam" id="PF03547">
    <property type="entry name" value="Mem_trans"/>
    <property type="match status" value="1"/>
</dbReference>
<dbReference type="Gene3D" id="1.20.1530.20">
    <property type="match status" value="1"/>
</dbReference>
<evidence type="ECO:0000256" key="7">
    <source>
        <dbReference type="ARBA" id="ARBA00023136"/>
    </source>
</evidence>
<name>A0A9D1XK54_9FIRM</name>
<dbReference type="InterPro" id="IPR004776">
    <property type="entry name" value="Mem_transp_PIN-like"/>
</dbReference>
<proteinExistence type="inferred from homology"/>
<organism evidence="9 10">
    <name type="scientific">Candidatus Erysipelatoclostridium merdavium</name>
    <dbReference type="NCBI Taxonomy" id="2838566"/>
    <lineage>
        <taxon>Bacteria</taxon>
        <taxon>Bacillati</taxon>
        <taxon>Bacillota</taxon>
        <taxon>Erysipelotrichia</taxon>
        <taxon>Erysipelotrichales</taxon>
        <taxon>Erysipelotrichales incertae sedis</taxon>
    </lineage>
</organism>
<keyword evidence="3" id="KW-0813">Transport</keyword>
<feature type="transmembrane region" description="Helical" evidence="8">
    <location>
        <begin position="127"/>
        <end position="148"/>
    </location>
</feature>
<dbReference type="AlphaFoldDB" id="A0A9D1XK54"/>
<sequence length="306" mass="33560">MVDFNNLIDLQIEIFIFIIIGYILRKLNIISKENRKSLTDLVINIILPANIIYSFMIEMNSEIIISGLEILIVSIVIQLACQIFGKYFFYKASPRQQSVLQYGTICSNAGFMGSPLIQGLYGLDGLLFASIYLIPQRIVMWSGGVACFTNAKGKDVVKKVITHPCIIAVVIGMIIMISQVQLPNFLTVSIQSLSNCTMVLSMLVIGGILAEIRFRDVISYLTIYYSFIRLIIIPLVVLTGCTLASLPPLVTSVATVLAGMPAGSTTAILAEKYNGDSKLAVEIVFLSTALSLFTIPLLCVIINMVI</sequence>
<dbReference type="InterPro" id="IPR038770">
    <property type="entry name" value="Na+/solute_symporter_sf"/>
</dbReference>
<feature type="transmembrane region" description="Helical" evidence="8">
    <location>
        <begin position="283"/>
        <end position="305"/>
    </location>
</feature>
<feature type="transmembrane region" description="Helical" evidence="8">
    <location>
        <begin position="37"/>
        <end position="57"/>
    </location>
</feature>
<dbReference type="PANTHER" id="PTHR36838">
    <property type="entry name" value="AUXIN EFFLUX CARRIER FAMILY PROTEIN"/>
    <property type="match status" value="1"/>
</dbReference>
<keyword evidence="4" id="KW-1003">Cell membrane</keyword>
<accession>A0A9D1XK54</accession>
<comment type="subcellular location">
    <subcellularLocation>
        <location evidence="1">Cell membrane</location>
        <topology evidence="1">Multi-pass membrane protein</topology>
    </subcellularLocation>
</comment>
<dbReference type="PANTHER" id="PTHR36838:SF1">
    <property type="entry name" value="SLR1864 PROTEIN"/>
    <property type="match status" value="1"/>
</dbReference>
<dbReference type="Proteomes" id="UP000886724">
    <property type="component" value="Unassembled WGS sequence"/>
</dbReference>
<reference evidence="9" key="2">
    <citation type="submission" date="2021-04" db="EMBL/GenBank/DDBJ databases">
        <authorList>
            <person name="Gilroy R."/>
        </authorList>
    </citation>
    <scope>NUCLEOTIDE SEQUENCE</scope>
    <source>
        <strain evidence="9">ChiGjej1B1-14440</strain>
    </source>
</reference>
<dbReference type="GO" id="GO:0055085">
    <property type="term" value="P:transmembrane transport"/>
    <property type="evidence" value="ECO:0007669"/>
    <property type="project" value="InterPro"/>
</dbReference>
<feature type="transmembrane region" description="Helical" evidence="8">
    <location>
        <begin position="222"/>
        <end position="246"/>
    </location>
</feature>
<feature type="transmembrane region" description="Helical" evidence="8">
    <location>
        <begin position="252"/>
        <end position="271"/>
    </location>
</feature>
<dbReference type="EMBL" id="DXET01000073">
    <property type="protein sequence ID" value="HIX80927.1"/>
    <property type="molecule type" value="Genomic_DNA"/>
</dbReference>
<reference evidence="9" key="1">
    <citation type="journal article" date="2021" name="PeerJ">
        <title>Extensive microbial diversity within the chicken gut microbiome revealed by metagenomics and culture.</title>
        <authorList>
            <person name="Gilroy R."/>
            <person name="Ravi A."/>
            <person name="Getino M."/>
            <person name="Pursley I."/>
            <person name="Horton D.L."/>
            <person name="Alikhan N.F."/>
            <person name="Baker D."/>
            <person name="Gharbi K."/>
            <person name="Hall N."/>
            <person name="Watson M."/>
            <person name="Adriaenssens E.M."/>
            <person name="Foster-Nyarko E."/>
            <person name="Jarju S."/>
            <person name="Secka A."/>
            <person name="Antonio M."/>
            <person name="Oren A."/>
            <person name="Chaudhuri R.R."/>
            <person name="La Ragione R."/>
            <person name="Hildebrand F."/>
            <person name="Pallen M.J."/>
        </authorList>
    </citation>
    <scope>NUCLEOTIDE SEQUENCE</scope>
    <source>
        <strain evidence="9">ChiGjej1B1-14440</strain>
    </source>
</reference>
<comment type="similarity">
    <text evidence="2">Belongs to the auxin efflux carrier (TC 2.A.69) family.</text>
</comment>
<feature type="transmembrane region" description="Helical" evidence="8">
    <location>
        <begin position="63"/>
        <end position="87"/>
    </location>
</feature>
<keyword evidence="6 8" id="KW-1133">Transmembrane helix</keyword>
<feature type="transmembrane region" description="Helical" evidence="8">
    <location>
        <begin position="99"/>
        <end position="121"/>
    </location>
</feature>
<evidence type="ECO:0000256" key="6">
    <source>
        <dbReference type="ARBA" id="ARBA00022989"/>
    </source>
</evidence>
<dbReference type="GO" id="GO:0005886">
    <property type="term" value="C:plasma membrane"/>
    <property type="evidence" value="ECO:0007669"/>
    <property type="project" value="UniProtKB-SubCell"/>
</dbReference>
<evidence type="ECO:0000256" key="2">
    <source>
        <dbReference type="ARBA" id="ARBA00010145"/>
    </source>
</evidence>